<evidence type="ECO:0000313" key="2">
    <source>
        <dbReference type="EMBL" id="JAG43592.1"/>
    </source>
</evidence>
<accession>A0A0A9ZEE5</accession>
<evidence type="ECO:0000256" key="1">
    <source>
        <dbReference type="SAM" id="Phobius"/>
    </source>
</evidence>
<protein>
    <submittedName>
        <fullName evidence="2">Neprilysin-2</fullName>
    </submittedName>
</protein>
<keyword evidence="1" id="KW-0812">Transmembrane</keyword>
<dbReference type="SUPFAM" id="SSF55486">
    <property type="entry name" value="Metalloproteases ('zincins'), catalytic domain"/>
    <property type="match status" value="1"/>
</dbReference>
<dbReference type="GO" id="GO:0016485">
    <property type="term" value="P:protein processing"/>
    <property type="evidence" value="ECO:0007669"/>
    <property type="project" value="TreeGrafter"/>
</dbReference>
<dbReference type="GO" id="GO:0005886">
    <property type="term" value="C:plasma membrane"/>
    <property type="evidence" value="ECO:0007669"/>
    <property type="project" value="TreeGrafter"/>
</dbReference>
<dbReference type="GO" id="GO:0004222">
    <property type="term" value="F:metalloendopeptidase activity"/>
    <property type="evidence" value="ECO:0007669"/>
    <property type="project" value="InterPro"/>
</dbReference>
<dbReference type="PANTHER" id="PTHR11733">
    <property type="entry name" value="ZINC METALLOPROTEASE FAMILY M13 NEPRILYSIN-RELATED"/>
    <property type="match status" value="1"/>
</dbReference>
<dbReference type="AlphaFoldDB" id="A0A0A9ZEE5"/>
<dbReference type="PANTHER" id="PTHR11733:SF167">
    <property type="entry name" value="FI17812P1-RELATED"/>
    <property type="match status" value="1"/>
</dbReference>
<dbReference type="PROSITE" id="PS51885">
    <property type="entry name" value="NEPRILYSIN"/>
    <property type="match status" value="1"/>
</dbReference>
<dbReference type="InterPro" id="IPR000718">
    <property type="entry name" value="Peptidase_M13"/>
</dbReference>
<dbReference type="InterPro" id="IPR024079">
    <property type="entry name" value="MetalloPept_cat_dom_sf"/>
</dbReference>
<reference evidence="2" key="2">
    <citation type="submission" date="2014-07" db="EMBL/GenBank/DDBJ databases">
        <authorList>
            <person name="Hull J."/>
        </authorList>
    </citation>
    <scope>NUCLEOTIDE SEQUENCE</scope>
</reference>
<feature type="non-terminal residue" evidence="2">
    <location>
        <position position="1"/>
    </location>
</feature>
<feature type="transmembrane region" description="Helical" evidence="1">
    <location>
        <begin position="28"/>
        <end position="50"/>
    </location>
</feature>
<keyword evidence="1" id="KW-1133">Transmembrane helix</keyword>
<dbReference type="MEROPS" id="M13.A16"/>
<reference evidence="2" key="1">
    <citation type="journal article" date="2014" name="PLoS ONE">
        <title>Transcriptome-Based Identification of ABC Transporters in the Western Tarnished Plant Bug Lygus hesperus.</title>
        <authorList>
            <person name="Hull J.J."/>
            <person name="Chaney K."/>
            <person name="Geib S.M."/>
            <person name="Fabrick J.A."/>
            <person name="Brent C.S."/>
            <person name="Walsh D."/>
            <person name="Lavine L.C."/>
        </authorList>
    </citation>
    <scope>NUCLEOTIDE SEQUENCE</scope>
</reference>
<sequence length="116" mass="13237">RQTTTLRTPGGKKDSLFSNTPRKQLEQYFAASLVALAFFSTIFVISIYVANQHNSYNICQTTECFRSSVTLLDAMNVSVNPCEDFYQFACGNWKADYPEDVDNEIYAFQSWTTEQS</sequence>
<feature type="non-terminal residue" evidence="2">
    <location>
        <position position="116"/>
    </location>
</feature>
<name>A0A0A9ZEE5_LYGHE</name>
<dbReference type="Gene3D" id="3.40.390.10">
    <property type="entry name" value="Collagenase (Catalytic Domain)"/>
    <property type="match status" value="1"/>
</dbReference>
<gene>
    <name evidence="2" type="primary">nep-2_3</name>
    <name evidence="2" type="ORF">CM83_105754</name>
</gene>
<dbReference type="EMBL" id="GBHO01000012">
    <property type="protein sequence ID" value="JAG43592.1"/>
    <property type="molecule type" value="Transcribed_RNA"/>
</dbReference>
<proteinExistence type="predicted"/>
<organism evidence="2">
    <name type="scientific">Lygus hesperus</name>
    <name type="common">Western plant bug</name>
    <dbReference type="NCBI Taxonomy" id="30085"/>
    <lineage>
        <taxon>Eukaryota</taxon>
        <taxon>Metazoa</taxon>
        <taxon>Ecdysozoa</taxon>
        <taxon>Arthropoda</taxon>
        <taxon>Hexapoda</taxon>
        <taxon>Insecta</taxon>
        <taxon>Pterygota</taxon>
        <taxon>Neoptera</taxon>
        <taxon>Paraneoptera</taxon>
        <taxon>Hemiptera</taxon>
        <taxon>Heteroptera</taxon>
        <taxon>Panheteroptera</taxon>
        <taxon>Cimicomorpha</taxon>
        <taxon>Miridae</taxon>
        <taxon>Mirini</taxon>
        <taxon>Lygus</taxon>
    </lineage>
</organism>
<keyword evidence="1" id="KW-0472">Membrane</keyword>